<dbReference type="GeneID" id="48275462"/>
<dbReference type="CDD" id="cd00085">
    <property type="entry name" value="HNHc"/>
    <property type="match status" value="1"/>
</dbReference>
<evidence type="ECO:0000256" key="3">
    <source>
        <dbReference type="ARBA" id="ARBA00038412"/>
    </source>
</evidence>
<reference evidence="7 9" key="2">
    <citation type="submission" date="2018-06" db="EMBL/GenBank/DDBJ databases">
        <authorList>
            <consortium name="Pathogen Informatics"/>
            <person name="Doyle S."/>
        </authorList>
    </citation>
    <scope>NUCLEOTIDE SEQUENCE [LARGE SCALE GENOMIC DNA]</scope>
    <source>
        <strain evidence="7 9">NCTC10338</strain>
    </source>
</reference>
<dbReference type="GO" id="GO:0016787">
    <property type="term" value="F:hydrolase activity"/>
    <property type="evidence" value="ECO:0007669"/>
    <property type="project" value="UniProtKB-KW"/>
</dbReference>
<protein>
    <recommendedName>
        <fullName evidence="4">Putative HNH nuclease YajD</fullName>
    </recommendedName>
</protein>
<evidence type="ECO:0000313" key="9">
    <source>
        <dbReference type="Proteomes" id="UP000255295"/>
    </source>
</evidence>
<dbReference type="GO" id="GO:0008270">
    <property type="term" value="F:zinc ion binding"/>
    <property type="evidence" value="ECO:0007669"/>
    <property type="project" value="InterPro"/>
</dbReference>
<sequence length="129" mass="15006">MLKSCAYCGGIHKHGQRCPSKPIATKKTTHIDRFRWSRAWKNKRAYIADRDKHLCQVCLRNLHNTQTQYNFTDLEVHHIEPIADAWDKRLEDDNLISLCRYHHELAEKGTIPAKELKNIILESTPGVFG</sequence>
<gene>
    <name evidence="6" type="ORF">LS41612_04565</name>
    <name evidence="7" type="ORF">NCTC10338_03865</name>
</gene>
<evidence type="ECO:0000259" key="5">
    <source>
        <dbReference type="SMART" id="SM00507"/>
    </source>
</evidence>
<organism evidence="6 8">
    <name type="scientific">Lysinibacillus sphaericus</name>
    <name type="common">Bacillus sphaericus</name>
    <dbReference type="NCBI Taxonomy" id="1421"/>
    <lineage>
        <taxon>Bacteria</taxon>
        <taxon>Bacillati</taxon>
        <taxon>Bacillota</taxon>
        <taxon>Bacilli</taxon>
        <taxon>Bacillales</taxon>
        <taxon>Bacillaceae</taxon>
        <taxon>Lysinibacillus</taxon>
    </lineage>
</organism>
<dbReference type="EMBL" id="UFSZ01000001">
    <property type="protein sequence ID" value="SUV18704.1"/>
    <property type="molecule type" value="Genomic_DNA"/>
</dbReference>
<keyword evidence="2" id="KW-0378">Hydrolase</keyword>
<dbReference type="PANTHER" id="PTHR41286:SF1">
    <property type="entry name" value="HNH NUCLEASE YAJD-RELATED"/>
    <property type="match status" value="1"/>
</dbReference>
<dbReference type="AlphaFoldDB" id="A0A2S0JWT1"/>
<evidence type="ECO:0000313" key="6">
    <source>
        <dbReference type="EMBL" id="AVK95597.1"/>
    </source>
</evidence>
<dbReference type="Proteomes" id="UP000255295">
    <property type="component" value="Unassembled WGS sequence"/>
</dbReference>
<dbReference type="GO" id="GO:0003676">
    <property type="term" value="F:nucleic acid binding"/>
    <property type="evidence" value="ECO:0007669"/>
    <property type="project" value="InterPro"/>
</dbReference>
<feature type="domain" description="HNH nuclease" evidence="5">
    <location>
        <begin position="42"/>
        <end position="104"/>
    </location>
</feature>
<dbReference type="PANTHER" id="PTHR41286">
    <property type="entry name" value="HNH NUCLEASE YAJD-RELATED"/>
    <property type="match status" value="1"/>
</dbReference>
<evidence type="ECO:0000313" key="8">
    <source>
        <dbReference type="Proteomes" id="UP000238825"/>
    </source>
</evidence>
<evidence type="ECO:0000256" key="2">
    <source>
        <dbReference type="ARBA" id="ARBA00022801"/>
    </source>
</evidence>
<dbReference type="GO" id="GO:0005829">
    <property type="term" value="C:cytosol"/>
    <property type="evidence" value="ECO:0007669"/>
    <property type="project" value="TreeGrafter"/>
</dbReference>
<dbReference type="InterPro" id="IPR002711">
    <property type="entry name" value="HNH"/>
</dbReference>
<keyword evidence="1" id="KW-0540">Nuclease</keyword>
<evidence type="ECO:0000313" key="7">
    <source>
        <dbReference type="EMBL" id="SUV18704.1"/>
    </source>
</evidence>
<dbReference type="RefSeq" id="WP_024364765.1">
    <property type="nucleotide sequence ID" value="NZ_CP019980.1"/>
</dbReference>
<evidence type="ECO:0000256" key="4">
    <source>
        <dbReference type="ARBA" id="ARBA00040194"/>
    </source>
</evidence>
<comment type="similarity">
    <text evidence="3">Belongs to the HNH nuclease family.</text>
</comment>
<reference evidence="6 8" key="1">
    <citation type="submission" date="2017-03" db="EMBL/GenBank/DDBJ databases">
        <title>The whole genome sequencing and assembly of Lysinibacillus sphaericus DSM 28T strain.</title>
        <authorList>
            <person name="Lee Y.-J."/>
            <person name="Yi H."/>
            <person name="Bahn Y.-S."/>
            <person name="Kim J.F."/>
            <person name="Lee D.-W."/>
        </authorList>
    </citation>
    <scope>NUCLEOTIDE SEQUENCE [LARGE SCALE GENOMIC DNA]</scope>
    <source>
        <strain evidence="6 8">DSM 28</strain>
    </source>
</reference>
<evidence type="ECO:0000256" key="1">
    <source>
        <dbReference type="ARBA" id="ARBA00022722"/>
    </source>
</evidence>
<dbReference type="Pfam" id="PF01844">
    <property type="entry name" value="HNH"/>
    <property type="match status" value="1"/>
</dbReference>
<dbReference type="Gene3D" id="1.10.30.50">
    <property type="match status" value="1"/>
</dbReference>
<dbReference type="EMBL" id="CP019980">
    <property type="protein sequence ID" value="AVK95597.1"/>
    <property type="molecule type" value="Genomic_DNA"/>
</dbReference>
<dbReference type="InterPro" id="IPR003615">
    <property type="entry name" value="HNH_nuc"/>
</dbReference>
<dbReference type="GO" id="GO:0004519">
    <property type="term" value="F:endonuclease activity"/>
    <property type="evidence" value="ECO:0007669"/>
    <property type="project" value="InterPro"/>
</dbReference>
<name>A0A2S0JWT1_LYSSH</name>
<accession>A0A2S0JWT1</accession>
<dbReference type="SMART" id="SM00507">
    <property type="entry name" value="HNHc"/>
    <property type="match status" value="1"/>
</dbReference>
<dbReference type="Proteomes" id="UP000238825">
    <property type="component" value="Chromosome"/>
</dbReference>
<proteinExistence type="inferred from homology"/>